<gene>
    <name evidence="6" type="ORF">SAMN04488244_109155</name>
</gene>
<evidence type="ECO:0000256" key="1">
    <source>
        <dbReference type="ARBA" id="ARBA00004127"/>
    </source>
</evidence>
<keyword evidence="6" id="KW-0489">Methyltransferase</keyword>
<dbReference type="PANTHER" id="PTHR12714">
    <property type="entry name" value="PROTEIN-S ISOPRENYLCYSTEINE O-METHYLTRANSFERASE"/>
    <property type="match status" value="1"/>
</dbReference>
<evidence type="ECO:0000256" key="4">
    <source>
        <dbReference type="ARBA" id="ARBA00023136"/>
    </source>
</evidence>
<feature type="transmembrane region" description="Helical" evidence="5">
    <location>
        <begin position="93"/>
        <end position="120"/>
    </location>
</feature>
<dbReference type="Gene3D" id="1.20.120.1630">
    <property type="match status" value="1"/>
</dbReference>
<evidence type="ECO:0000256" key="2">
    <source>
        <dbReference type="ARBA" id="ARBA00022692"/>
    </source>
</evidence>
<feature type="transmembrane region" description="Helical" evidence="5">
    <location>
        <begin position="31"/>
        <end position="55"/>
    </location>
</feature>
<dbReference type="Proteomes" id="UP000236721">
    <property type="component" value="Unassembled WGS sequence"/>
</dbReference>
<evidence type="ECO:0000313" key="6">
    <source>
        <dbReference type="EMBL" id="SEG24832.1"/>
    </source>
</evidence>
<dbReference type="OrthoDB" id="9811969at2"/>
<accession>A0A1H5YMG3</accession>
<dbReference type="GO" id="GO:0012505">
    <property type="term" value="C:endomembrane system"/>
    <property type="evidence" value="ECO:0007669"/>
    <property type="project" value="UniProtKB-SubCell"/>
</dbReference>
<dbReference type="EMBL" id="FNVG01000009">
    <property type="protein sequence ID" value="SEG24832.1"/>
    <property type="molecule type" value="Genomic_DNA"/>
</dbReference>
<evidence type="ECO:0000256" key="5">
    <source>
        <dbReference type="SAM" id="Phobius"/>
    </source>
</evidence>
<dbReference type="RefSeq" id="WP_103880445.1">
    <property type="nucleotide sequence ID" value="NZ_FNVG01000009.1"/>
</dbReference>
<evidence type="ECO:0000313" key="7">
    <source>
        <dbReference type="Proteomes" id="UP000236721"/>
    </source>
</evidence>
<dbReference type="AlphaFoldDB" id="A0A1H5YMG3"/>
<protein>
    <submittedName>
        <fullName evidence="6">Protein-S-isoprenylcysteine O-methyltransferase Ste14</fullName>
    </submittedName>
</protein>
<sequence>MKALELKIPPVLVFILFAAAMIGLEKFNNGWLYVYIPLKIIWVSGLVILSGYFGIAGVLEFRKAQTTVDPTKPEKASCIVDTGVFSITRNPMYVALFALLVAWGIWLEDGLSLFLCLLFVPYMTRFQIKPEEKVLESLFGDDYLAYKNKVRRWL</sequence>
<organism evidence="6 7">
    <name type="scientific">Vibrio hangzhouensis</name>
    <dbReference type="NCBI Taxonomy" id="462991"/>
    <lineage>
        <taxon>Bacteria</taxon>
        <taxon>Pseudomonadati</taxon>
        <taxon>Pseudomonadota</taxon>
        <taxon>Gammaproteobacteria</taxon>
        <taxon>Vibrionales</taxon>
        <taxon>Vibrionaceae</taxon>
        <taxon>Vibrio</taxon>
    </lineage>
</organism>
<keyword evidence="2 5" id="KW-0812">Transmembrane</keyword>
<name>A0A1H5YMG3_9VIBR</name>
<dbReference type="GO" id="GO:0032259">
    <property type="term" value="P:methylation"/>
    <property type="evidence" value="ECO:0007669"/>
    <property type="project" value="UniProtKB-KW"/>
</dbReference>
<dbReference type="GO" id="GO:0008168">
    <property type="term" value="F:methyltransferase activity"/>
    <property type="evidence" value="ECO:0007669"/>
    <property type="project" value="UniProtKB-KW"/>
</dbReference>
<dbReference type="InterPro" id="IPR007318">
    <property type="entry name" value="Phopholipid_MeTrfase"/>
</dbReference>
<dbReference type="Pfam" id="PF04191">
    <property type="entry name" value="PEMT"/>
    <property type="match status" value="1"/>
</dbReference>
<keyword evidence="7" id="KW-1185">Reference proteome</keyword>
<feature type="transmembrane region" description="Helical" evidence="5">
    <location>
        <begin position="6"/>
        <end position="24"/>
    </location>
</feature>
<keyword evidence="6" id="KW-0808">Transferase</keyword>
<comment type="subcellular location">
    <subcellularLocation>
        <location evidence="1">Endomembrane system</location>
        <topology evidence="1">Multi-pass membrane protein</topology>
    </subcellularLocation>
</comment>
<keyword evidence="3 5" id="KW-1133">Transmembrane helix</keyword>
<dbReference type="PANTHER" id="PTHR12714:SF24">
    <property type="entry name" value="SLR1182 PROTEIN"/>
    <property type="match status" value="1"/>
</dbReference>
<keyword evidence="4 5" id="KW-0472">Membrane</keyword>
<reference evidence="7" key="1">
    <citation type="submission" date="2016-10" db="EMBL/GenBank/DDBJ databases">
        <authorList>
            <person name="Varghese N."/>
            <person name="Submissions S."/>
        </authorList>
    </citation>
    <scope>NUCLEOTIDE SEQUENCE [LARGE SCALE GENOMIC DNA]</scope>
    <source>
        <strain evidence="7">CGMCC 1.7062</strain>
    </source>
</reference>
<proteinExistence type="predicted"/>
<evidence type="ECO:0000256" key="3">
    <source>
        <dbReference type="ARBA" id="ARBA00022989"/>
    </source>
</evidence>